<comment type="caution">
    <text evidence="2">The sequence shown here is derived from an EMBL/GenBank/DDBJ whole genome shotgun (WGS) entry which is preliminary data.</text>
</comment>
<organism evidence="2">
    <name type="scientific">marine sediment metagenome</name>
    <dbReference type="NCBI Taxonomy" id="412755"/>
    <lineage>
        <taxon>unclassified sequences</taxon>
        <taxon>metagenomes</taxon>
        <taxon>ecological metagenomes</taxon>
    </lineage>
</organism>
<evidence type="ECO:0000259" key="1">
    <source>
        <dbReference type="Pfam" id="PF10108"/>
    </source>
</evidence>
<proteinExistence type="predicted"/>
<accession>A0A0F9LVI6</accession>
<name>A0A0F9LVI6_9ZZZZ</name>
<dbReference type="SUPFAM" id="SSF53098">
    <property type="entry name" value="Ribonuclease H-like"/>
    <property type="match status" value="1"/>
</dbReference>
<dbReference type="AlphaFoldDB" id="A0A0F9LVI6"/>
<dbReference type="InterPro" id="IPR012337">
    <property type="entry name" value="RNaseH-like_sf"/>
</dbReference>
<gene>
    <name evidence="2" type="ORF">LCGC14_1535260</name>
</gene>
<sequence length="179" mass="20167">MSFLTLDIETVPMWRFTEPDVPVDEKWCKEYLAELGFSEWDLFTGPANEVIANTLKSGEAKLACTGMQAALHPSTCHAISVSWGNGDNDETSVRQWDDEQRLEGDDEEFEHTLLDHTFRAINKAIGQDRTIVTFSGTSFDLPTLRWRAAILDLNIPRLKWDGPGYGGKPAGLLYPYDIK</sequence>
<reference evidence="2" key="1">
    <citation type="journal article" date="2015" name="Nature">
        <title>Complex archaea that bridge the gap between prokaryotes and eukaryotes.</title>
        <authorList>
            <person name="Spang A."/>
            <person name="Saw J.H."/>
            <person name="Jorgensen S.L."/>
            <person name="Zaremba-Niedzwiedzka K."/>
            <person name="Martijn J."/>
            <person name="Lind A.E."/>
            <person name="van Eijk R."/>
            <person name="Schleper C."/>
            <person name="Guy L."/>
            <person name="Ettema T.J."/>
        </authorList>
    </citation>
    <scope>NUCLEOTIDE SEQUENCE</scope>
</reference>
<dbReference type="Pfam" id="PF10108">
    <property type="entry name" value="DNA_pol_B_exo2"/>
    <property type="match status" value="1"/>
</dbReference>
<dbReference type="InterPro" id="IPR019288">
    <property type="entry name" value="3'-5'_exonuclease_PolB-like"/>
</dbReference>
<feature type="domain" description="Predicted 3'-5' exonuclease PolB-like" evidence="1">
    <location>
        <begin position="79"/>
        <end position="158"/>
    </location>
</feature>
<evidence type="ECO:0000313" key="2">
    <source>
        <dbReference type="EMBL" id="KKM61082.1"/>
    </source>
</evidence>
<dbReference type="EMBL" id="LAZR01011555">
    <property type="protein sequence ID" value="KKM61082.1"/>
    <property type="molecule type" value="Genomic_DNA"/>
</dbReference>
<protein>
    <recommendedName>
        <fullName evidence="1">Predicted 3'-5' exonuclease PolB-like domain-containing protein</fullName>
    </recommendedName>
</protein>
<feature type="non-terminal residue" evidence="2">
    <location>
        <position position="179"/>
    </location>
</feature>